<dbReference type="Proteomes" id="UP000201737">
    <property type="component" value="Segment"/>
</dbReference>
<dbReference type="GeneID" id="5176292"/>
<dbReference type="KEGG" id="vg:5176292"/>
<proteinExistence type="predicted"/>
<evidence type="ECO:0000313" key="2">
    <source>
        <dbReference type="Proteomes" id="UP000201737"/>
    </source>
</evidence>
<dbReference type="EMBL" id="AY394490">
    <property type="protein sequence ID" value="AAR28897.1"/>
    <property type="molecule type" value="Genomic_DNA"/>
</dbReference>
<organismHost>
    <name type="scientific">Lepidoptera</name>
    <name type="common">moths &amp; butterflies</name>
    <dbReference type="NCBI Taxonomy" id="7088"/>
</organismHost>
<reference evidence="1 2" key="2">
    <citation type="journal article" date="2007" name="Virus Res.">
        <title>P13 of Leucania separata multiple nuclear polyhedrosis virus affected the polyhedra and budded virions yields of AcMNPV.</title>
        <authorList>
            <person name="Du E.Q."/>
            <person name="Yan F."/>
            <person name="Jin W.X."/>
            <person name="Lu N."/>
            <person name="Xiao H.Z."/>
            <person name="Lu S.Y."/>
            <person name="Qi Y.P."/>
        </authorList>
    </citation>
    <scope>NUCLEOTIDE SEQUENCE [LARGE SCALE GENOMIC DNA]</scope>
    <source>
        <strain evidence="1 2">AH1</strain>
    </source>
</reference>
<organism evidence="1 2">
    <name type="scientific">Leucania separata nucleopolyhedrovirus</name>
    <name type="common">LsNPV</name>
    <dbReference type="NCBI Taxonomy" id="1307956"/>
    <lineage>
        <taxon>Viruses</taxon>
        <taxon>Viruses incertae sedis</taxon>
        <taxon>Naldaviricetes</taxon>
        <taxon>Lefavirales</taxon>
        <taxon>Baculoviridae</taxon>
        <taxon>Alphabaculovirus</taxon>
        <taxon>Alphabaculovirus leseparatae</taxon>
    </lineage>
</organism>
<sequence>MAHCVETLGQSVDTMETYASLERSVKKHNFIQCLMNRELGKPADKLNISLSLQQPFVLEARTRQGLRMLNQFKCPVMLQADAIHWCLKLHRANHQVSRCRLCRRVLHPLNDMEMCICGTCRIGLVEHFRKMKIDENKEQS</sequence>
<evidence type="ECO:0000313" key="1">
    <source>
        <dbReference type="EMBL" id="AAR28897.1"/>
    </source>
</evidence>
<keyword evidence="2" id="KW-1185">Reference proteome</keyword>
<name>Q0IKY6_NPVLS</name>
<accession>Q0IKY6</accession>
<reference evidence="1 2" key="1">
    <citation type="journal article" date="2007" name="Virus Genes">
        <title>Genome sequence of Leucania seperata nucleopolyhedrovirus.</title>
        <authorList>
            <person name="Xiao H."/>
            <person name="Qi Y."/>
        </authorList>
    </citation>
    <scope>NUCLEOTIDE SEQUENCE [LARGE SCALE GENOMIC DNA]</scope>
    <source>
        <strain evidence="1 2">AH1</strain>
    </source>
</reference>
<protein>
    <submittedName>
        <fullName evidence="1">ORF133</fullName>
    </submittedName>
</protein>
<dbReference type="RefSeq" id="YP_758430.1">
    <property type="nucleotide sequence ID" value="NC_008348.1"/>
</dbReference>
<dbReference type="OrthoDB" id="21760at10239"/>